<evidence type="ECO:0000256" key="2">
    <source>
        <dbReference type="ARBA" id="ARBA00022692"/>
    </source>
</evidence>
<organism evidence="9 10">
    <name type="scientific">Xylocopa violacea</name>
    <name type="common">Violet carpenter bee</name>
    <name type="synonym">Apis violacea</name>
    <dbReference type="NCBI Taxonomy" id="135666"/>
    <lineage>
        <taxon>Eukaryota</taxon>
        <taxon>Metazoa</taxon>
        <taxon>Ecdysozoa</taxon>
        <taxon>Arthropoda</taxon>
        <taxon>Hexapoda</taxon>
        <taxon>Insecta</taxon>
        <taxon>Pterygota</taxon>
        <taxon>Neoptera</taxon>
        <taxon>Endopterygota</taxon>
        <taxon>Hymenoptera</taxon>
        <taxon>Apocrita</taxon>
        <taxon>Aculeata</taxon>
        <taxon>Apoidea</taxon>
        <taxon>Anthophila</taxon>
        <taxon>Apidae</taxon>
        <taxon>Xylocopa</taxon>
        <taxon>Xylocopa</taxon>
    </lineage>
</organism>
<name>A0ABP1NEA3_XYLVO</name>
<reference evidence="9 10" key="1">
    <citation type="submission" date="2024-08" db="EMBL/GenBank/DDBJ databases">
        <authorList>
            <person name="Will J Nash"/>
            <person name="Angela Man"/>
            <person name="Seanna McTaggart"/>
            <person name="Kendall Baker"/>
            <person name="Tom Barker"/>
            <person name="Leah Catchpole"/>
            <person name="Alex Durrant"/>
            <person name="Karim Gharbi"/>
            <person name="Naomi Irish"/>
            <person name="Gemy Kaithakottil"/>
            <person name="Debby Ku"/>
            <person name="Aaliyah Providence"/>
            <person name="Felix Shaw"/>
            <person name="David Swarbreck"/>
            <person name="Chris Watkins"/>
            <person name="Ann M. McCartney"/>
            <person name="Giulio Formenti"/>
            <person name="Alice Mouton"/>
            <person name="Noel Vella"/>
            <person name="Bjorn M von Reumont"/>
            <person name="Adriana Vella"/>
            <person name="Wilfried Haerty"/>
        </authorList>
    </citation>
    <scope>NUCLEOTIDE SEQUENCE [LARGE SCALE GENOMIC DNA]</scope>
</reference>
<comment type="subcellular location">
    <subcellularLocation>
        <location evidence="7">Mitochondrion inner membrane</location>
        <topology evidence="7">Single-pass membrane protein</topology>
    </subcellularLocation>
</comment>
<proteinExistence type="inferred from homology"/>
<comment type="similarity">
    <text evidence="1 7">Belongs to the MICOS complex subunit Mic60 family.</text>
</comment>
<keyword evidence="2 7" id="KW-0812">Transmembrane</keyword>
<dbReference type="PANTHER" id="PTHR15415:SF7">
    <property type="entry name" value="MICOS COMPLEX SUBUNIT MIC60"/>
    <property type="match status" value="1"/>
</dbReference>
<sequence length="751" mass="85172">MFRIGLKFPCNGLNRVRKVKKHGSSRLYLTTRCYETRARVKFDPECRYFKDVKLMSRISGHRYSTDSSKSEKSGRGSRTLLTLTAVAIGATGVLFYAKQDPAFRANLEGWIPGTDKTIQIIFQEESSYFDFIRTFFETLKQTLISAIFGGGSEKESAPKPAFVPLVDKKEPPINEPYTEIRLSKEKGEEIEVVAEKPQPPAKDVPVELMPESLVELETSCGDTASKAIAAYQQAACAIQDYNQDVIKVVESVHATVGSSVWNRLKDATEKRKVAVEEAEEHANQALESLKRMYNLIDDPKFEAPSHMKTAARRNIKKILDDVDEAKRKYELEIESGNMAERYWKQVKTARENLNEELQILFPDINIYEKRLEVDEDAFDLFVLHMYNKVQNLQKELEKLRTINESRVKAALRSSGDIAAQEKLDALVCLELDKEKLILRDEFDKKLLEEQKKFDDEMRRQLKLQQQVHTDYLEEVIALKEQEAQRLLKRALSEESENQSLKYKSQLAAVVGRLRGLEAALKARMEEERGASNAQILWSACQALARAVKSAPAGARVEDTIRPLEPEIRAVTKAAPKEDPLVVAAIQGIPEEAAKRGVFPEDVLRARFLKVEEVARRLAMVPEEGAALPIYLLSYLQSYLIINNANPIPQSEIEDNPIDVSTLNTYDILHRARYWLDRGDFKMTLRYMNLLKGAPRSIAKDWMNETRILLETQQAVDTLLAYAGALGLVFLGAGDSKCSSSPRHEQAVDRRV</sequence>
<evidence type="ECO:0000256" key="3">
    <source>
        <dbReference type="ARBA" id="ARBA00022792"/>
    </source>
</evidence>
<evidence type="ECO:0000313" key="10">
    <source>
        <dbReference type="Proteomes" id="UP001642520"/>
    </source>
</evidence>
<protein>
    <recommendedName>
        <fullName evidence="7">MICOS complex subunit MIC60</fullName>
    </recommendedName>
    <alternativeName>
        <fullName evidence="7">Mitofilin</fullName>
    </alternativeName>
</protein>
<evidence type="ECO:0000256" key="4">
    <source>
        <dbReference type="ARBA" id="ARBA00022989"/>
    </source>
</evidence>
<evidence type="ECO:0000256" key="5">
    <source>
        <dbReference type="ARBA" id="ARBA00023128"/>
    </source>
</evidence>
<keyword evidence="8" id="KW-0175">Coiled coil</keyword>
<keyword evidence="4" id="KW-1133">Transmembrane helix</keyword>
<keyword evidence="5 7" id="KW-0496">Mitochondrion</keyword>
<dbReference type="PANTHER" id="PTHR15415">
    <property type="entry name" value="MITOFILIN"/>
    <property type="match status" value="1"/>
</dbReference>
<evidence type="ECO:0000256" key="1">
    <source>
        <dbReference type="ARBA" id="ARBA00010877"/>
    </source>
</evidence>
<feature type="coiled-coil region" evidence="8">
    <location>
        <begin position="264"/>
        <end position="328"/>
    </location>
</feature>
<evidence type="ECO:0000313" key="9">
    <source>
        <dbReference type="EMBL" id="CAL7937891.1"/>
    </source>
</evidence>
<dbReference type="InterPro" id="IPR019133">
    <property type="entry name" value="MIC60"/>
</dbReference>
<comment type="function">
    <text evidence="7">Component of the MICOS complex, a large protein complex of the mitochondrial inner membrane that plays crucial roles in the maintenance of crista junctions, inner membrane architecture, and formation of contact sites to the outer membrane.</text>
</comment>
<dbReference type="Proteomes" id="UP001642520">
    <property type="component" value="Unassembled WGS sequence"/>
</dbReference>
<evidence type="ECO:0000256" key="6">
    <source>
        <dbReference type="ARBA" id="ARBA00023136"/>
    </source>
</evidence>
<comment type="caution">
    <text evidence="9">The sequence shown here is derived from an EMBL/GenBank/DDBJ whole genome shotgun (WGS) entry which is preliminary data.</text>
</comment>
<evidence type="ECO:0000256" key="8">
    <source>
        <dbReference type="SAM" id="Coils"/>
    </source>
</evidence>
<evidence type="ECO:0000256" key="7">
    <source>
        <dbReference type="RuleBase" id="RU363000"/>
    </source>
</evidence>
<keyword evidence="10" id="KW-1185">Reference proteome</keyword>
<keyword evidence="6" id="KW-0472">Membrane</keyword>
<accession>A0ABP1NEA3</accession>
<gene>
    <name evidence="9" type="ORF">XYLVIOL_LOCUS2962</name>
</gene>
<keyword evidence="3 7" id="KW-0999">Mitochondrion inner membrane</keyword>
<dbReference type="EMBL" id="CAXAJV020001288">
    <property type="protein sequence ID" value="CAL7937891.1"/>
    <property type="molecule type" value="Genomic_DNA"/>
</dbReference>
<comment type="subunit">
    <text evidence="7">Component of the mitochondrial contact site and cristae organizing system (MICOS) complex.</text>
</comment>
<dbReference type="Pfam" id="PF09731">
    <property type="entry name" value="Mitofilin"/>
    <property type="match status" value="1"/>
</dbReference>